<protein>
    <submittedName>
        <fullName evidence="1">Uncharacterized protein</fullName>
    </submittedName>
</protein>
<keyword evidence="2" id="KW-1185">Reference proteome</keyword>
<dbReference type="RefSeq" id="WP_344894738.1">
    <property type="nucleotide sequence ID" value="NZ_BAAAZP010000222.1"/>
</dbReference>
<dbReference type="Proteomes" id="UP001500902">
    <property type="component" value="Unassembled WGS sequence"/>
</dbReference>
<dbReference type="EMBL" id="BAAAZP010000222">
    <property type="protein sequence ID" value="GAA3713607.1"/>
    <property type="molecule type" value="Genomic_DNA"/>
</dbReference>
<reference evidence="2" key="1">
    <citation type="journal article" date="2019" name="Int. J. Syst. Evol. Microbiol.">
        <title>The Global Catalogue of Microorganisms (GCM) 10K type strain sequencing project: providing services to taxonomists for standard genome sequencing and annotation.</title>
        <authorList>
            <consortium name="The Broad Institute Genomics Platform"/>
            <consortium name="The Broad Institute Genome Sequencing Center for Infectious Disease"/>
            <person name="Wu L."/>
            <person name="Ma J."/>
        </authorList>
    </citation>
    <scope>NUCLEOTIDE SEQUENCE [LARGE SCALE GENOMIC DNA]</scope>
    <source>
        <strain evidence="2">JCM 16904</strain>
    </source>
</reference>
<evidence type="ECO:0000313" key="2">
    <source>
        <dbReference type="Proteomes" id="UP001500902"/>
    </source>
</evidence>
<gene>
    <name evidence="1" type="ORF">GCM10022224_093940</name>
</gene>
<comment type="caution">
    <text evidence="1">The sequence shown here is derived from an EMBL/GenBank/DDBJ whole genome shotgun (WGS) entry which is preliminary data.</text>
</comment>
<organism evidence="1 2">
    <name type="scientific">Nonomuraea antimicrobica</name>
    <dbReference type="NCBI Taxonomy" id="561173"/>
    <lineage>
        <taxon>Bacteria</taxon>
        <taxon>Bacillati</taxon>
        <taxon>Actinomycetota</taxon>
        <taxon>Actinomycetes</taxon>
        <taxon>Streptosporangiales</taxon>
        <taxon>Streptosporangiaceae</taxon>
        <taxon>Nonomuraea</taxon>
    </lineage>
</organism>
<sequence length="118" mass="12888">MIQVQVHDTTLSVRFPSWTRLFVKAGQVSVPLAAIADVHHLDRPLAAAKGLRSGLVVSGHTKLGTWTSFSGVKQLVGAHRGVPGLRIVLKYRVAGFDELILSVQDAEEILRQLTAVRR</sequence>
<name>A0ABP7E356_9ACTN</name>
<evidence type="ECO:0000313" key="1">
    <source>
        <dbReference type="EMBL" id="GAA3713607.1"/>
    </source>
</evidence>
<proteinExistence type="predicted"/>
<accession>A0ABP7E356</accession>